<keyword evidence="1" id="KW-0812">Transmembrane</keyword>
<comment type="caution">
    <text evidence="2">The sequence shown here is derived from an EMBL/GenBank/DDBJ whole genome shotgun (WGS) entry which is preliminary data.</text>
</comment>
<keyword evidence="3" id="KW-1185">Reference proteome</keyword>
<reference evidence="2" key="1">
    <citation type="journal article" date="2023" name="Mol. Phylogenet. Evol.">
        <title>Genome-scale phylogeny and comparative genomics of the fungal order Sordariales.</title>
        <authorList>
            <person name="Hensen N."/>
            <person name="Bonometti L."/>
            <person name="Westerberg I."/>
            <person name="Brannstrom I.O."/>
            <person name="Guillou S."/>
            <person name="Cros-Aarteil S."/>
            <person name="Calhoun S."/>
            <person name="Haridas S."/>
            <person name="Kuo A."/>
            <person name="Mondo S."/>
            <person name="Pangilinan J."/>
            <person name="Riley R."/>
            <person name="LaButti K."/>
            <person name="Andreopoulos B."/>
            <person name="Lipzen A."/>
            <person name="Chen C."/>
            <person name="Yan M."/>
            <person name="Daum C."/>
            <person name="Ng V."/>
            <person name="Clum A."/>
            <person name="Steindorff A."/>
            <person name="Ohm R.A."/>
            <person name="Martin F."/>
            <person name="Silar P."/>
            <person name="Natvig D.O."/>
            <person name="Lalanne C."/>
            <person name="Gautier V."/>
            <person name="Ament-Velasquez S.L."/>
            <person name="Kruys A."/>
            <person name="Hutchinson M.I."/>
            <person name="Powell A.J."/>
            <person name="Barry K."/>
            <person name="Miller A.N."/>
            <person name="Grigoriev I.V."/>
            <person name="Debuchy R."/>
            <person name="Gladieux P."/>
            <person name="Hiltunen Thoren M."/>
            <person name="Johannesson H."/>
        </authorList>
    </citation>
    <scope>NUCLEOTIDE SEQUENCE</scope>
    <source>
        <strain evidence="2">PSN243</strain>
    </source>
</reference>
<keyword evidence="1" id="KW-1133">Transmembrane helix</keyword>
<proteinExistence type="predicted"/>
<feature type="transmembrane region" description="Helical" evidence="1">
    <location>
        <begin position="564"/>
        <end position="583"/>
    </location>
</feature>
<dbReference type="Proteomes" id="UP001321760">
    <property type="component" value="Unassembled WGS sequence"/>
</dbReference>
<feature type="transmembrane region" description="Helical" evidence="1">
    <location>
        <begin position="524"/>
        <end position="544"/>
    </location>
</feature>
<gene>
    <name evidence="2" type="ORF">QBC34DRAFT_313371</name>
</gene>
<evidence type="ECO:0000313" key="3">
    <source>
        <dbReference type="Proteomes" id="UP001321760"/>
    </source>
</evidence>
<reference evidence="2" key="2">
    <citation type="submission" date="2023-05" db="EMBL/GenBank/DDBJ databases">
        <authorList>
            <consortium name="Lawrence Berkeley National Laboratory"/>
            <person name="Steindorff A."/>
            <person name="Hensen N."/>
            <person name="Bonometti L."/>
            <person name="Westerberg I."/>
            <person name="Brannstrom I.O."/>
            <person name="Guillou S."/>
            <person name="Cros-Aarteil S."/>
            <person name="Calhoun S."/>
            <person name="Haridas S."/>
            <person name="Kuo A."/>
            <person name="Mondo S."/>
            <person name="Pangilinan J."/>
            <person name="Riley R."/>
            <person name="Labutti K."/>
            <person name="Andreopoulos B."/>
            <person name="Lipzen A."/>
            <person name="Chen C."/>
            <person name="Yanf M."/>
            <person name="Daum C."/>
            <person name="Ng V."/>
            <person name="Clum A."/>
            <person name="Ohm R."/>
            <person name="Martin F."/>
            <person name="Silar P."/>
            <person name="Natvig D."/>
            <person name="Lalanne C."/>
            <person name="Gautier V."/>
            <person name="Ament-Velasquez S.L."/>
            <person name="Kruys A."/>
            <person name="Hutchinson M.I."/>
            <person name="Powell A.J."/>
            <person name="Barry K."/>
            <person name="Miller A.N."/>
            <person name="Grigoriev I.V."/>
            <person name="Debuchy R."/>
            <person name="Gladieux P."/>
            <person name="Thoren M.H."/>
            <person name="Johannesson H."/>
        </authorList>
    </citation>
    <scope>NUCLEOTIDE SEQUENCE</scope>
    <source>
        <strain evidence="2">PSN243</strain>
    </source>
</reference>
<evidence type="ECO:0008006" key="4">
    <source>
        <dbReference type="Google" id="ProtNLM"/>
    </source>
</evidence>
<organism evidence="2 3">
    <name type="scientific">Podospora aff. communis PSN243</name>
    <dbReference type="NCBI Taxonomy" id="3040156"/>
    <lineage>
        <taxon>Eukaryota</taxon>
        <taxon>Fungi</taxon>
        <taxon>Dikarya</taxon>
        <taxon>Ascomycota</taxon>
        <taxon>Pezizomycotina</taxon>
        <taxon>Sordariomycetes</taxon>
        <taxon>Sordariomycetidae</taxon>
        <taxon>Sordariales</taxon>
        <taxon>Podosporaceae</taxon>
        <taxon>Podospora</taxon>
    </lineage>
</organism>
<evidence type="ECO:0000256" key="1">
    <source>
        <dbReference type="SAM" id="Phobius"/>
    </source>
</evidence>
<keyword evidence="1" id="KW-0472">Membrane</keyword>
<dbReference type="EMBL" id="MU866021">
    <property type="protein sequence ID" value="KAK4442298.1"/>
    <property type="molecule type" value="Genomic_DNA"/>
</dbReference>
<dbReference type="AlphaFoldDB" id="A0AAV9FZP5"/>
<sequence length="767" mass="86596">MKPPAESIIPLKAWGYWSETTWRWYFTHHFREPNCAYQARMPPLRHRDGMGRVVEKPMEDRYIHPLDGKLRRLIVQSTDQVFDMQGLVTWRRTYVRKVSPLGARLATWVTDYRTSQADTWDDFWVQVSRTLPAAFAMMFFLWSFQTQPDVLSLSYDAVHCKYLGDAKVWSNLLENGQGPVVPTRDTSNYTLLRPRYLCLLTEDDNPGFTVISVEEWYTKNAESGQALEYLFVAYSNEQFPNSSNSHMTSLHNIAKKATRDAGLPAFWVAGSCMPEDVNLEDDIYRIADVVRGAKSMVVAVAPCTGNRTLVPTPADLLQQWGSRIWTFPELLLCPVDTISIYSLENDQPVTLHALAKQQMGKMIWQDAQVSQQLMDHYQGTISLSRLELAILALKCLYARKTTQWFAGDQSYALMGLLRLRPHIDRTDSAFQAFARISLSNDSDRLLERYVCLLPKTLEQPWHCMDDQYESSPWDIEPACQVAGVCHDDTIVLDGAHGACIRWKSFKPVWATTGPSFKRMCAQKLMEMSFVFFIIGVALLGFAGGLESQMRSLGGSGGTSVSAPYIVPGVLFLLMWIAVILLTPKLVRIVYGGKFHNVQACLFGIEGYLNPPTIERAIFGGAFGRLKWSAAGSPLSLSYVNEHGEKVGIDPCRDANTAEKIETSKSSKPGDVRIFTLVDTYSMEVTLFEAVRPPTALFICGNEGGMQRAVACSYDWRGQTFERETVLRLPTETLNRLHRVPRFRMGIVRRPYPAWVPVATVMGNGSRV</sequence>
<name>A0AAV9FZP5_9PEZI</name>
<accession>A0AAV9FZP5</accession>
<protein>
    <recommendedName>
        <fullName evidence="4">3-hydroxyisobutyrate dehydrogenase protein</fullName>
    </recommendedName>
</protein>
<evidence type="ECO:0000313" key="2">
    <source>
        <dbReference type="EMBL" id="KAK4442298.1"/>
    </source>
</evidence>